<comment type="caution">
    <text evidence="1">The sequence shown here is derived from an EMBL/GenBank/DDBJ whole genome shotgun (WGS) entry which is preliminary data.</text>
</comment>
<gene>
    <name evidence="1" type="ORF">BLNAU_18884</name>
</gene>
<dbReference type="Proteomes" id="UP001281761">
    <property type="component" value="Unassembled WGS sequence"/>
</dbReference>
<evidence type="ECO:0000313" key="1">
    <source>
        <dbReference type="EMBL" id="KAK2946208.1"/>
    </source>
</evidence>
<accession>A0ABQ9X377</accession>
<evidence type="ECO:0000313" key="2">
    <source>
        <dbReference type="Proteomes" id="UP001281761"/>
    </source>
</evidence>
<keyword evidence="2" id="KW-1185">Reference proteome</keyword>
<organism evidence="1 2">
    <name type="scientific">Blattamonas nauphoetae</name>
    <dbReference type="NCBI Taxonomy" id="2049346"/>
    <lineage>
        <taxon>Eukaryota</taxon>
        <taxon>Metamonada</taxon>
        <taxon>Preaxostyla</taxon>
        <taxon>Oxymonadida</taxon>
        <taxon>Blattamonas</taxon>
    </lineage>
</organism>
<sequence>MTFADMNITSSLIQCVRLDDDPSLSIVVLHSSTRFWLARNCECVCLQHHLHANRVFGMQASKLSLYERTWPSLRRAKCWSRRAEQRTRQHLNCGRTVVSVPSARASLAKCELHELRRLLGAEGKRRVDLCVWRQPAGLLRPSYQQAPHHYVPVWSAQQPADFQQYPLVPTYEIDLIHSKYAIVRERLSVFYELRGAEGGGWV</sequence>
<name>A0ABQ9X377_9EUKA</name>
<protein>
    <submittedName>
        <fullName evidence="1">Uncharacterized protein</fullName>
    </submittedName>
</protein>
<dbReference type="EMBL" id="JARBJD010000234">
    <property type="protein sequence ID" value="KAK2946208.1"/>
    <property type="molecule type" value="Genomic_DNA"/>
</dbReference>
<proteinExistence type="predicted"/>
<reference evidence="1 2" key="1">
    <citation type="journal article" date="2022" name="bioRxiv">
        <title>Genomics of Preaxostyla Flagellates Illuminates Evolutionary Transitions and the Path Towards Mitochondrial Loss.</title>
        <authorList>
            <person name="Novak L.V.F."/>
            <person name="Treitli S.C."/>
            <person name="Pyrih J."/>
            <person name="Halakuc P."/>
            <person name="Pipaliya S.V."/>
            <person name="Vacek V."/>
            <person name="Brzon O."/>
            <person name="Soukal P."/>
            <person name="Eme L."/>
            <person name="Dacks J.B."/>
            <person name="Karnkowska A."/>
            <person name="Elias M."/>
            <person name="Hampl V."/>
        </authorList>
    </citation>
    <scope>NUCLEOTIDE SEQUENCE [LARGE SCALE GENOMIC DNA]</scope>
    <source>
        <strain evidence="1">NAU3</strain>
        <tissue evidence="1">Gut</tissue>
    </source>
</reference>